<accession>A0A0R0KSA1</accession>
<dbReference type="Proteomes" id="UP000008827">
    <property type="component" value="Chromosome 2"/>
</dbReference>
<dbReference type="EMBL" id="CM000835">
    <property type="protein sequence ID" value="KRH69642.1"/>
    <property type="molecule type" value="Genomic_DNA"/>
</dbReference>
<dbReference type="Gramene" id="KRH69642">
    <property type="protein sequence ID" value="KRH69642"/>
    <property type="gene ID" value="GLYMA_02G039600"/>
</dbReference>
<proteinExistence type="predicted"/>
<dbReference type="EnsemblPlants" id="KRH69642">
    <property type="protein sequence ID" value="KRH69642"/>
    <property type="gene ID" value="GLYMA_02G039600"/>
</dbReference>
<evidence type="ECO:0000313" key="1">
    <source>
        <dbReference type="EMBL" id="KRH69642.1"/>
    </source>
</evidence>
<keyword evidence="3" id="KW-1185">Reference proteome</keyword>
<dbReference type="AlphaFoldDB" id="A0A0R0KSA1"/>
<dbReference type="InParanoid" id="A0A0R0KSA1"/>
<evidence type="ECO:0000313" key="3">
    <source>
        <dbReference type="Proteomes" id="UP000008827"/>
    </source>
</evidence>
<organism evidence="1">
    <name type="scientific">Glycine max</name>
    <name type="common">Soybean</name>
    <name type="synonym">Glycine hispida</name>
    <dbReference type="NCBI Taxonomy" id="3847"/>
    <lineage>
        <taxon>Eukaryota</taxon>
        <taxon>Viridiplantae</taxon>
        <taxon>Streptophyta</taxon>
        <taxon>Embryophyta</taxon>
        <taxon>Tracheophyta</taxon>
        <taxon>Spermatophyta</taxon>
        <taxon>Magnoliopsida</taxon>
        <taxon>eudicotyledons</taxon>
        <taxon>Gunneridae</taxon>
        <taxon>Pentapetalae</taxon>
        <taxon>rosids</taxon>
        <taxon>fabids</taxon>
        <taxon>Fabales</taxon>
        <taxon>Fabaceae</taxon>
        <taxon>Papilionoideae</taxon>
        <taxon>50 kb inversion clade</taxon>
        <taxon>NPAAA clade</taxon>
        <taxon>indigoferoid/millettioid clade</taxon>
        <taxon>Phaseoleae</taxon>
        <taxon>Glycine</taxon>
        <taxon>Glycine subgen. Soja</taxon>
    </lineage>
</organism>
<gene>
    <name evidence="1" type="ORF">GLYMA_02G039600</name>
</gene>
<reference evidence="1 2" key="1">
    <citation type="journal article" date="2010" name="Nature">
        <title>Genome sequence of the palaeopolyploid soybean.</title>
        <authorList>
            <person name="Schmutz J."/>
            <person name="Cannon S.B."/>
            <person name="Schlueter J."/>
            <person name="Ma J."/>
            <person name="Mitros T."/>
            <person name="Nelson W."/>
            <person name="Hyten D.L."/>
            <person name="Song Q."/>
            <person name="Thelen J.J."/>
            <person name="Cheng J."/>
            <person name="Xu D."/>
            <person name="Hellsten U."/>
            <person name="May G.D."/>
            <person name="Yu Y."/>
            <person name="Sakurai T."/>
            <person name="Umezawa T."/>
            <person name="Bhattacharyya M.K."/>
            <person name="Sandhu D."/>
            <person name="Valliyodan B."/>
            <person name="Lindquist E."/>
            <person name="Peto M."/>
            <person name="Grant D."/>
            <person name="Shu S."/>
            <person name="Goodstein D."/>
            <person name="Barry K."/>
            <person name="Futrell-Griggs M."/>
            <person name="Abernathy B."/>
            <person name="Du J."/>
            <person name="Tian Z."/>
            <person name="Zhu L."/>
            <person name="Gill N."/>
            <person name="Joshi T."/>
            <person name="Libault M."/>
            <person name="Sethuraman A."/>
            <person name="Zhang X.-C."/>
            <person name="Shinozaki K."/>
            <person name="Nguyen H.T."/>
            <person name="Wing R.A."/>
            <person name="Cregan P."/>
            <person name="Specht J."/>
            <person name="Grimwood J."/>
            <person name="Rokhsar D."/>
            <person name="Stacey G."/>
            <person name="Shoemaker R.C."/>
            <person name="Jackson S.A."/>
        </authorList>
    </citation>
    <scope>NUCLEOTIDE SEQUENCE</scope>
    <source>
        <strain evidence="2">cv. Williams 82</strain>
        <tissue evidence="1">Callus</tissue>
    </source>
</reference>
<name>A0A0R0KSA1_SOYBN</name>
<evidence type="ECO:0000313" key="2">
    <source>
        <dbReference type="EnsemblPlants" id="KRH69642"/>
    </source>
</evidence>
<reference evidence="1" key="3">
    <citation type="submission" date="2018-07" db="EMBL/GenBank/DDBJ databases">
        <title>WGS assembly of Glycine max.</title>
        <authorList>
            <person name="Schmutz J."/>
            <person name="Cannon S."/>
            <person name="Schlueter J."/>
            <person name="Ma J."/>
            <person name="Mitros T."/>
            <person name="Nelson W."/>
            <person name="Hyten D."/>
            <person name="Song Q."/>
            <person name="Thelen J."/>
            <person name="Cheng J."/>
            <person name="Xu D."/>
            <person name="Hellsten U."/>
            <person name="May G."/>
            <person name="Yu Y."/>
            <person name="Sakurai T."/>
            <person name="Umezawa T."/>
            <person name="Bhattacharyya M."/>
            <person name="Sandhu D."/>
            <person name="Valliyodan B."/>
            <person name="Lindquist E."/>
            <person name="Peto M."/>
            <person name="Grant D."/>
            <person name="Shu S."/>
            <person name="Goodstein D."/>
            <person name="Barry K."/>
            <person name="Futrell-Griggs M."/>
            <person name="Abernathy B."/>
            <person name="Du J."/>
            <person name="Tian Z."/>
            <person name="Zhu L."/>
            <person name="Gill N."/>
            <person name="Joshi T."/>
            <person name="Libault M."/>
            <person name="Sethuraman A."/>
            <person name="Zhang X."/>
            <person name="Shinozaki K."/>
            <person name="Nguyen H."/>
            <person name="Wing R."/>
            <person name="Cregan P."/>
            <person name="Specht J."/>
            <person name="Grimwood J."/>
            <person name="Rokhsar D."/>
            <person name="Stacey G."/>
            <person name="Shoemaker R."/>
            <person name="Jackson S."/>
        </authorList>
    </citation>
    <scope>NUCLEOTIDE SEQUENCE</scope>
    <source>
        <tissue evidence="1">Callus</tissue>
    </source>
</reference>
<protein>
    <submittedName>
        <fullName evidence="1 2">Uncharacterized protein</fullName>
    </submittedName>
</protein>
<sequence>MRVKIITKNGICKSKAVDNNCTTICWSNNFLVFQKIIVESSNIYSYVYVTGAKWSQPPYGAIKNLYTEVLSSSRTMSNISHY</sequence>
<reference evidence="2" key="2">
    <citation type="submission" date="2018-02" db="UniProtKB">
        <authorList>
            <consortium name="EnsemblPlants"/>
        </authorList>
    </citation>
    <scope>IDENTIFICATION</scope>
    <source>
        <strain evidence="2">Williams 82</strain>
    </source>
</reference>